<evidence type="ECO:0000313" key="1">
    <source>
        <dbReference type="EMBL" id="CUQ92841.1"/>
    </source>
</evidence>
<dbReference type="InterPro" id="IPR000150">
    <property type="entry name" value="Cof"/>
</dbReference>
<dbReference type="InterPro" id="IPR036412">
    <property type="entry name" value="HAD-like_sf"/>
</dbReference>
<evidence type="ECO:0000313" key="2">
    <source>
        <dbReference type="EMBL" id="VUX16172.1"/>
    </source>
</evidence>
<dbReference type="GO" id="GO:0000287">
    <property type="term" value="F:magnesium ion binding"/>
    <property type="evidence" value="ECO:0007669"/>
    <property type="project" value="TreeGrafter"/>
</dbReference>
<dbReference type="PANTHER" id="PTHR10000">
    <property type="entry name" value="PHOSPHOSERINE PHOSPHATASE"/>
    <property type="match status" value="1"/>
</dbReference>
<dbReference type="Gene3D" id="3.40.50.1000">
    <property type="entry name" value="HAD superfamily/HAD-like"/>
    <property type="match status" value="1"/>
</dbReference>
<dbReference type="NCBIfam" id="TIGR01484">
    <property type="entry name" value="HAD-SF-IIB"/>
    <property type="match status" value="1"/>
</dbReference>
<dbReference type="AlphaFoldDB" id="A0A175AAH3"/>
<dbReference type="NCBIfam" id="TIGR00099">
    <property type="entry name" value="Cof-subfamily"/>
    <property type="match status" value="1"/>
</dbReference>
<reference evidence="1 3" key="1">
    <citation type="submission" date="2015-09" db="EMBL/GenBank/DDBJ databases">
        <authorList>
            <consortium name="Pathogen Informatics"/>
        </authorList>
    </citation>
    <scope>NUCLEOTIDE SEQUENCE [LARGE SCALE GENOMIC DNA]</scope>
    <source>
        <strain evidence="1 3">2789STDY5834889</strain>
    </source>
</reference>
<dbReference type="OrthoDB" id="9781413at2"/>
<dbReference type="InterPro" id="IPR006379">
    <property type="entry name" value="HAD-SF_hydro_IIB"/>
</dbReference>
<accession>A0A175AAH3</accession>
<dbReference type="EC" id="3.1.3.-" evidence="1 2"/>
<protein>
    <submittedName>
        <fullName evidence="1 2">Phosphatase YwpJ</fullName>
        <ecNumber evidence="1 2">3.1.3.-</ecNumber>
    </submittedName>
</protein>
<dbReference type="SFLD" id="SFLDG01140">
    <property type="entry name" value="C2.B:_Phosphomannomutase_and_P"/>
    <property type="match status" value="1"/>
</dbReference>
<dbReference type="Gene3D" id="3.30.1240.10">
    <property type="match status" value="1"/>
</dbReference>
<evidence type="ECO:0000313" key="4">
    <source>
        <dbReference type="Proteomes" id="UP000363661"/>
    </source>
</evidence>
<dbReference type="RefSeq" id="WP_055147096.1">
    <property type="nucleotide sequence ID" value="NZ_CABHNA010000071.1"/>
</dbReference>
<dbReference type="InterPro" id="IPR023214">
    <property type="entry name" value="HAD_sf"/>
</dbReference>
<dbReference type="EMBL" id="CABHNA010000071">
    <property type="protein sequence ID" value="VUX16172.1"/>
    <property type="molecule type" value="Genomic_DNA"/>
</dbReference>
<dbReference type="GO" id="GO:0016791">
    <property type="term" value="F:phosphatase activity"/>
    <property type="evidence" value="ECO:0007669"/>
    <property type="project" value="TreeGrafter"/>
</dbReference>
<dbReference type="PANTHER" id="PTHR10000:SF55">
    <property type="entry name" value="5-AMINO-6-(5-PHOSPHO-D-RIBITYLAMINO)URACIL PHOSPHATASE YCSE"/>
    <property type="match status" value="1"/>
</dbReference>
<dbReference type="Proteomes" id="UP000363661">
    <property type="component" value="Unassembled WGS sequence"/>
</dbReference>
<dbReference type="GO" id="GO:0005829">
    <property type="term" value="C:cytosol"/>
    <property type="evidence" value="ECO:0007669"/>
    <property type="project" value="TreeGrafter"/>
</dbReference>
<gene>
    <name evidence="1" type="primary">ywpJ_2</name>
    <name evidence="2" type="synonym">ywpJ_1</name>
    <name evidence="1" type="ORF">ERS852502_02723</name>
    <name evidence="2" type="ORF">RTSSTS7063_02176</name>
</gene>
<evidence type="ECO:0000313" key="3">
    <source>
        <dbReference type="Proteomes" id="UP000078383"/>
    </source>
</evidence>
<dbReference type="SUPFAM" id="SSF56784">
    <property type="entry name" value="HAD-like"/>
    <property type="match status" value="1"/>
</dbReference>
<proteinExistence type="predicted"/>
<dbReference type="Pfam" id="PF08282">
    <property type="entry name" value="Hydrolase_3"/>
    <property type="match status" value="1"/>
</dbReference>
<dbReference type="Proteomes" id="UP000078383">
    <property type="component" value="Unassembled WGS sequence"/>
</dbReference>
<keyword evidence="1" id="KW-0378">Hydrolase</keyword>
<dbReference type="EMBL" id="CZBX01000017">
    <property type="protein sequence ID" value="CUQ92841.1"/>
    <property type="molecule type" value="Genomic_DNA"/>
</dbReference>
<dbReference type="SFLD" id="SFLDS00003">
    <property type="entry name" value="Haloacid_Dehalogenase"/>
    <property type="match status" value="1"/>
</dbReference>
<keyword evidence="4" id="KW-1185">Reference proteome</keyword>
<sequence length="296" mass="33153">MIKVIASDMDGTLLGDNHKVAPETVEAIREAQAAGIRFMIATGRSYNGAMEELKGLDLGCDFIVGSGAEIRNPKGEILKSIGFTYEVCNEVAKVLEEYPISVLYCAGPYEYRVGTPEEVEESIVRQIQLFHLSECRDQIEQSELYKRVKASSRRIDSVDELEKQGIIIHKIFLFTGDLEMLDKIKRRLMQNPELAVASSFYNNLEITVKGAEKGPAIQEYIESLGYTKEEVMVFGDSLNDYSMLSMDFGATVAMENADEEVKRVSKYVTKSNEDLGVAYTIHELLKKQGKINSNCE</sequence>
<organism evidence="1 3">
    <name type="scientific">[Ruminococcus] torques</name>
    <dbReference type="NCBI Taxonomy" id="33039"/>
    <lineage>
        <taxon>Bacteria</taxon>
        <taxon>Bacillati</taxon>
        <taxon>Bacillota</taxon>
        <taxon>Clostridia</taxon>
        <taxon>Lachnospirales</taxon>
        <taxon>Lachnospiraceae</taxon>
        <taxon>Mediterraneibacter</taxon>
    </lineage>
</organism>
<name>A0A175AAH3_9FIRM</name>
<reference evidence="2 4" key="2">
    <citation type="submission" date="2019-07" db="EMBL/GenBank/DDBJ databases">
        <authorList>
            <person name="Hibberd C M."/>
            <person name="Gehrig L. J."/>
            <person name="Chang H.-W."/>
            <person name="Venkatesh S."/>
        </authorList>
    </citation>
    <scope>NUCLEOTIDE SEQUENCE [LARGE SCALE GENOMIC DNA]</scope>
    <source>
        <strain evidence="2">Ruminococcus_torques_SSTS_Bg7063</strain>
    </source>
</reference>
<dbReference type="CDD" id="cd07516">
    <property type="entry name" value="HAD_Pase"/>
    <property type="match status" value="1"/>
</dbReference>